<feature type="region of interest" description="Disordered" evidence="11">
    <location>
        <begin position="1583"/>
        <end position="1624"/>
    </location>
</feature>
<dbReference type="SMART" id="SM00181">
    <property type="entry name" value="EGF"/>
    <property type="match status" value="3"/>
</dbReference>
<comment type="subcellular location">
    <subcellularLocation>
        <location evidence="1">Membrane</location>
        <topology evidence="1">Single-pass membrane protein</topology>
    </subcellularLocation>
</comment>
<dbReference type="PANTHER" id="PTHR46513">
    <property type="entry name" value="VITELLOGENIN RECEPTOR-LIKE PROTEIN-RELATED-RELATED"/>
    <property type="match status" value="1"/>
</dbReference>
<dbReference type="PROSITE" id="PS50068">
    <property type="entry name" value="LDLRA_2"/>
    <property type="match status" value="1"/>
</dbReference>
<feature type="repeat" description="LDL-receptor class B" evidence="10">
    <location>
        <begin position="538"/>
        <end position="583"/>
    </location>
</feature>
<reference evidence="13 14" key="2">
    <citation type="submission" date="2018-11" db="EMBL/GenBank/DDBJ databases">
        <authorList>
            <consortium name="Pathogen Informatics"/>
        </authorList>
    </citation>
    <scope>NUCLEOTIDE SEQUENCE [LARGE SCALE GENOMIC DNA]</scope>
</reference>
<feature type="domain" description="EGF-like" evidence="12">
    <location>
        <begin position="1425"/>
        <end position="1464"/>
    </location>
</feature>
<dbReference type="SMART" id="SM00135">
    <property type="entry name" value="LY"/>
    <property type="match status" value="11"/>
</dbReference>
<dbReference type="GO" id="GO:0060070">
    <property type="term" value="P:canonical Wnt signaling pathway"/>
    <property type="evidence" value="ECO:0007669"/>
    <property type="project" value="TreeGrafter"/>
</dbReference>
<keyword evidence="14" id="KW-1185">Reference proteome</keyword>
<dbReference type="Pfam" id="PF00057">
    <property type="entry name" value="Ldl_recept_a"/>
    <property type="match status" value="1"/>
</dbReference>
<feature type="compositionally biased region" description="Basic and acidic residues" evidence="11">
    <location>
        <begin position="2324"/>
        <end position="2333"/>
    </location>
</feature>
<evidence type="ECO:0000313" key="15">
    <source>
        <dbReference type="WBParaSite" id="ASIM_0001004501-mRNA-1"/>
    </source>
</evidence>
<feature type="compositionally biased region" description="Basic and acidic residues" evidence="11">
    <location>
        <begin position="1603"/>
        <end position="1612"/>
    </location>
</feature>
<feature type="compositionally biased region" description="Basic residues" evidence="11">
    <location>
        <begin position="2310"/>
        <end position="2323"/>
    </location>
</feature>
<feature type="repeat" description="LDL-receptor class B" evidence="10">
    <location>
        <begin position="584"/>
        <end position="629"/>
    </location>
</feature>
<reference evidence="15" key="1">
    <citation type="submission" date="2016-04" db="UniProtKB">
        <authorList>
            <consortium name="WormBaseParasite"/>
        </authorList>
    </citation>
    <scope>IDENTIFICATION</scope>
</reference>
<dbReference type="PROSITE" id="PS51120">
    <property type="entry name" value="LDLRB"/>
    <property type="match status" value="2"/>
</dbReference>
<evidence type="ECO:0000256" key="1">
    <source>
        <dbReference type="ARBA" id="ARBA00004167"/>
    </source>
</evidence>
<accession>A0A0M3JQT6</accession>
<sequence length="2512" mass="280028">MKASVVMYCSSDVKCAKVGRCVEIPLVVRREHSISLAKIDTQQNAVISSTNIVHGIDESFPVLITAHISKGILAYMESWSRSLSDKIRTITFRIADDATESSRTKKKLSKSSANDESDHHSEANSAPPSLLSLSLSSPSHRTISSSSTYINRNTGGGIIEETITSLAIDWITNQLYLGVETASVHNAGRIEVCLLTMTENNYCAIILHSTVTNSYPQNYHAAITTARVDALHSLVLDPLDGYMYWLNRVHKRIERAWMDGRHHDAYPFKEDTADVITTAALTLEQRTRKLYYTRTKMSTEDSQLWSCHLYDRESCRVVVSGVKNAFSLGVFDDLLIWTSVSSQNSGITICKIEDCRGTMRDLAHSQGIEALRVLDQRSQPPRISPNPCAKGNGGCSHICVLIAGAPWRACLCPIGVKLLENGLTCAPSGIDRVLLVATTSGLIYISLDTDDYTPLPIKLAATANNNDQNKNGMEEWKIVDVDYDGVEKKIYFIDAETRSIQRCDFNGSNLERVFVEDHLADSNTHHKSEALTIDWLNRNLYWFDSNMPQIKIQSLDEKNGVYRHTIISDGLKQPRGLAIEPYAGYLYFSDWHETTSRIERTWLDGTHRTVLVALEKDAWPNGIAVDGDQNRIYWVEGRHSLIKSAALDDGSDIQILSTAINHPYSISKLGNTLYVNSLYGRKICALKIPSYKRRGTQSQQQERQAEENYSERENGTEWSTLEGSDKTDSDSGTVGDKNDKGMLRIDKSDDMKIISDSIIFGQMGIQAVHLNSLGDQTPPVAEKVSENNVKYSYPSLSPCQTNHGDCAHICVKLPDGNRGCLCAMGYELRADNKSCVMPKAFILYAPSIINNDNKNTIHGLAGSDLMRISLEKAPTPANNQRISIANMSLSTLITFDIDQNSKRIFWISEEKLQRGDIILYVLRSSYLNGTDMKTITESVSSVNYISVDWITGNIYWCNEDEKRIEIINRNGKRHRTIVWESVEPRHIVVHPVKLFFIFVNAIDKNHLVIHKSPLEGHRSGGPVVISERRDSLMVKAIAIDFDSDLIVWSEVDDSGVGDSIGTIYVADFNGANRMQLLSSERFQAFSLSVYQKRIYYWNAKTRSIEVYDRETAKIDIVHSNFTTTNINQLAIVHGSAPKAPRKFLLMASRGRFIRFNLRKMHSSKLSWRHDAYTTLSISNVGTPSSIGFDSFSANRSIYWINSHDDKFMKRASDSGINSVDNDNLQYIGVVVSGRERSSLTNRPPYPRQFVIFPGLNLLFYVDVGDKVPLIVRCLLNGRDCVRWDTPNLTSFVRLHANHANNRLYYTTANGLWSRDVHVFADVRHHVQSDELDAIEMAPISDKRLIVIIRNESEYEGNTLIELEDDLKRTVTLEELKSRMFYETKKKSNKRPESESSSVQWSSESVMKTRRIVALSVIGVDSVTRTCSTSRCSHMCRIPKDATHPIECLCPLGYSLQTPNGSICYEHMMCAKWQFKCADGRQCVHLSMKCNAFEDCLDGSDEAHCRNIQNPHSWPCDDGKTTIARRLLCNDSSDETHCRCENPSNEFDCGMLQKELIKTDYDYHLRSATRPAAIVSMARHRARIHHHRHHHHHQLSNYDLTMGNDRESGDSSRHPSSFNGGIDGGLGFSREVVVNRDDDDTSLETEGRDNGLEGAAAIGSRRRGGSAVFLDDALLAEGDSQTDTAGGERPKSASSPSETTLLGSFEMLIPMIILFVVICVCVSVCCCHLTTSSRRLQVTTTTGRATILEQQRSDEENMTMMMMSMSMAASAGAANSTMANANLSLACNSTQPFYNNNCCVVVDGGENVMAGGQQAPFTFLTTNNNGSAGPAAAAAAPSRRRVHGHTRAQHAHTHSHAHPRSHKKNRNRRHLLAADDEYSHCVMSESAALNPSAEARVLLPANSDGTQVELQLRTFSRTTTGLGTSSSILYNALPPPNSAVCCEDDGHSAFSRNYDERLTNYERSVLSGRCSSSDAAVAINSKNASHSFRMKMQNEINKNKSSSKKKNFTHIIGGIIKQHRRSNNGISERQLYKSGNKNGDKRYSNNDHDNEEEYKQHFYAPPPSAASLSTYGVVKPAGMIKILRLTADANEQQACYDQQHHVAGSNALDVGGATKSTAAAGRVGLRSAAGGKEEAGNVTASRGARSALGRHQLIGEATEALSRKNRRHHHSRRRRRRQRTEQDVKQTVSANQNLKPANLLNQLQPAAAATAAVIQNFYPTTESRSPPPSYSQVASSSKSIISEELQRKEPVVQPEKHRCVDATTKMMMMINDSDKKQHKRKCHNVGIHLYEHFPIQCRNSDRSRNANRNTSRAHKRSNQRSSSRKQHELIVEQQVLREKPEEAKIGRVNECGSRFGISPEMKMRLEGMMQFERGERSKEEEDDDDESLVLGSRLEEEGDSSEYDSDDYEYNSERWRNGKRSTAARSSDDGRRAPLNSRIVSPLLISRSNSTSCSSSYNGEATEVEARAQSGQRLPNCSREHSSLSLLLSSCTSSKTSLLPSSSSSSSSTESSS</sequence>
<feature type="compositionally biased region" description="Basic residues" evidence="11">
    <location>
        <begin position="2162"/>
        <end position="2177"/>
    </location>
</feature>
<dbReference type="GO" id="GO:0017147">
    <property type="term" value="F:Wnt-protein binding"/>
    <property type="evidence" value="ECO:0007669"/>
    <property type="project" value="TreeGrafter"/>
</dbReference>
<dbReference type="SUPFAM" id="SSF75011">
    <property type="entry name" value="3-carboxy-cis,cis-mucoante lactonizing enzyme"/>
    <property type="match status" value="1"/>
</dbReference>
<dbReference type="EMBL" id="UYRR01030971">
    <property type="protein sequence ID" value="VDK41720.1"/>
    <property type="molecule type" value="Genomic_DNA"/>
</dbReference>
<feature type="region of interest" description="Disordered" evidence="11">
    <location>
        <begin position="103"/>
        <end position="148"/>
    </location>
</feature>
<dbReference type="InterPro" id="IPR050778">
    <property type="entry name" value="Cueball_EGF_LRP_Nidogen"/>
</dbReference>
<evidence type="ECO:0000256" key="6">
    <source>
        <dbReference type="ARBA" id="ARBA00023157"/>
    </source>
</evidence>
<name>A0A0M3JQT6_ANISI</name>
<evidence type="ECO:0000256" key="9">
    <source>
        <dbReference type="PROSITE-ProRule" id="PRU00124"/>
    </source>
</evidence>
<evidence type="ECO:0000256" key="10">
    <source>
        <dbReference type="PROSITE-ProRule" id="PRU00461"/>
    </source>
</evidence>
<feature type="compositionally biased region" description="Polar residues" evidence="11">
    <location>
        <begin position="2022"/>
        <end position="2036"/>
    </location>
</feature>
<feature type="compositionally biased region" description="Low complexity" evidence="11">
    <location>
        <begin position="1826"/>
        <end position="1836"/>
    </location>
</feature>
<keyword evidence="2" id="KW-0245">EGF-like domain</keyword>
<dbReference type="PANTHER" id="PTHR46513:SF44">
    <property type="entry name" value="LDL RECEPTOR RELATED PROTEIN 4"/>
    <property type="match status" value="1"/>
</dbReference>
<feature type="region of interest" description="Disordered" evidence="11">
    <location>
        <begin position="693"/>
        <end position="742"/>
    </location>
</feature>
<dbReference type="SUPFAM" id="SSF57424">
    <property type="entry name" value="LDL receptor-like module"/>
    <property type="match status" value="1"/>
</dbReference>
<evidence type="ECO:0000256" key="2">
    <source>
        <dbReference type="ARBA" id="ARBA00022536"/>
    </source>
</evidence>
<dbReference type="WBParaSite" id="ASIM_0001004501-mRNA-1">
    <property type="protein sequence ID" value="ASIM_0001004501-mRNA-1"/>
    <property type="gene ID" value="ASIM_0001004501"/>
</dbReference>
<evidence type="ECO:0000259" key="12">
    <source>
        <dbReference type="SMART" id="SM00181"/>
    </source>
</evidence>
<feature type="region of interest" description="Disordered" evidence="11">
    <location>
        <begin position="2493"/>
        <end position="2512"/>
    </location>
</feature>
<feature type="region of interest" description="Disordered" evidence="11">
    <location>
        <begin position="1637"/>
        <end position="1656"/>
    </location>
</feature>
<feature type="region of interest" description="Disordered" evidence="11">
    <location>
        <begin position="2447"/>
        <end position="2478"/>
    </location>
</feature>
<dbReference type="Gene3D" id="2.10.25.10">
    <property type="entry name" value="Laminin"/>
    <property type="match status" value="1"/>
</dbReference>
<keyword evidence="3" id="KW-0254">Endocytosis</keyword>
<dbReference type="InterPro" id="IPR036055">
    <property type="entry name" value="LDL_receptor-like_sf"/>
</dbReference>
<keyword evidence="8" id="KW-0325">Glycoprotein</keyword>
<dbReference type="Proteomes" id="UP000267096">
    <property type="component" value="Unassembled WGS sequence"/>
</dbReference>
<feature type="domain" description="EGF-like" evidence="12">
    <location>
        <begin position="387"/>
        <end position="426"/>
    </location>
</feature>
<feature type="compositionally biased region" description="Basic residues" evidence="11">
    <location>
        <begin position="1583"/>
        <end position="1593"/>
    </location>
</feature>
<feature type="region of interest" description="Disordered" evidence="11">
    <location>
        <begin position="2372"/>
        <end position="2434"/>
    </location>
</feature>
<feature type="region of interest" description="Disordered" evidence="11">
    <location>
        <begin position="2218"/>
        <end position="2254"/>
    </location>
</feature>
<dbReference type="Gene3D" id="2.120.10.30">
    <property type="entry name" value="TolB, C-terminal domain"/>
    <property type="match status" value="4"/>
</dbReference>
<feature type="region of interest" description="Disordered" evidence="11">
    <location>
        <begin position="1826"/>
        <end position="1866"/>
    </location>
</feature>
<evidence type="ECO:0000313" key="13">
    <source>
        <dbReference type="EMBL" id="VDK41720.1"/>
    </source>
</evidence>
<feature type="domain" description="EGF-like" evidence="12">
    <location>
        <begin position="798"/>
        <end position="836"/>
    </location>
</feature>
<comment type="caution">
    <text evidence="9">Lacks conserved residue(s) required for the propagation of feature annotation.</text>
</comment>
<evidence type="ECO:0000313" key="14">
    <source>
        <dbReference type="Proteomes" id="UP000267096"/>
    </source>
</evidence>
<evidence type="ECO:0000256" key="7">
    <source>
        <dbReference type="ARBA" id="ARBA00023170"/>
    </source>
</evidence>
<dbReference type="GO" id="GO:0042813">
    <property type="term" value="F:Wnt receptor activity"/>
    <property type="evidence" value="ECO:0007669"/>
    <property type="project" value="TreeGrafter"/>
</dbReference>
<feature type="compositionally biased region" description="Basic and acidic residues" evidence="11">
    <location>
        <begin position="2037"/>
        <end position="2047"/>
    </location>
</feature>
<keyword evidence="5" id="KW-0472">Membrane</keyword>
<feature type="compositionally biased region" description="Low complexity" evidence="11">
    <location>
        <begin position="125"/>
        <end position="147"/>
    </location>
</feature>
<feature type="compositionally biased region" description="Basic and acidic residues" evidence="11">
    <location>
        <begin position="703"/>
        <end position="715"/>
    </location>
</feature>
<proteinExistence type="predicted"/>
<dbReference type="SUPFAM" id="SSF63825">
    <property type="entry name" value="YWTD domain"/>
    <property type="match status" value="3"/>
</dbReference>
<feature type="region of interest" description="Disordered" evidence="11">
    <location>
        <begin position="2018"/>
        <end position="2047"/>
    </location>
</feature>
<protein>
    <submittedName>
        <fullName evidence="15">Arrow (inferred by orthology to a D. melanogaster protein)</fullName>
    </submittedName>
</protein>
<dbReference type="Pfam" id="PF14670">
    <property type="entry name" value="FXa_inhibition"/>
    <property type="match status" value="2"/>
</dbReference>
<evidence type="ECO:0000256" key="8">
    <source>
        <dbReference type="ARBA" id="ARBA00023180"/>
    </source>
</evidence>
<evidence type="ECO:0000256" key="5">
    <source>
        <dbReference type="ARBA" id="ARBA00023136"/>
    </source>
</evidence>
<evidence type="ECO:0000256" key="4">
    <source>
        <dbReference type="ARBA" id="ARBA00022737"/>
    </source>
</evidence>
<feature type="compositionally biased region" description="Polar residues" evidence="11">
    <location>
        <begin position="2184"/>
        <end position="2194"/>
    </location>
</feature>
<keyword evidence="7" id="KW-0675">Receptor</keyword>
<feature type="region of interest" description="Disordered" evidence="11">
    <location>
        <begin position="2299"/>
        <end position="2333"/>
    </location>
</feature>
<feature type="disulfide bond" evidence="9">
    <location>
        <begin position="1489"/>
        <end position="1504"/>
    </location>
</feature>
<evidence type="ECO:0000256" key="11">
    <source>
        <dbReference type="SAM" id="MobiDB-lite"/>
    </source>
</evidence>
<dbReference type="Gene3D" id="4.10.400.10">
    <property type="entry name" value="Low-density Lipoprotein Receptor"/>
    <property type="match status" value="1"/>
</dbReference>
<dbReference type="GO" id="GO:0005886">
    <property type="term" value="C:plasma membrane"/>
    <property type="evidence" value="ECO:0007669"/>
    <property type="project" value="TreeGrafter"/>
</dbReference>
<organism evidence="15">
    <name type="scientific">Anisakis simplex</name>
    <name type="common">Herring worm</name>
    <dbReference type="NCBI Taxonomy" id="6269"/>
    <lineage>
        <taxon>Eukaryota</taxon>
        <taxon>Metazoa</taxon>
        <taxon>Ecdysozoa</taxon>
        <taxon>Nematoda</taxon>
        <taxon>Chromadorea</taxon>
        <taxon>Rhabditida</taxon>
        <taxon>Spirurina</taxon>
        <taxon>Ascaridomorpha</taxon>
        <taxon>Ascaridoidea</taxon>
        <taxon>Anisakidae</taxon>
        <taxon>Anisakis</taxon>
        <taxon>Anisakis simplex complex</taxon>
    </lineage>
</organism>
<dbReference type="OrthoDB" id="72419at2759"/>
<feature type="compositionally biased region" description="Acidic residues" evidence="11">
    <location>
        <begin position="2395"/>
        <end position="2409"/>
    </location>
</feature>
<feature type="compositionally biased region" description="Basic and acidic residues" evidence="11">
    <location>
        <begin position="2243"/>
        <end position="2254"/>
    </location>
</feature>
<feature type="region of interest" description="Disordered" evidence="11">
    <location>
        <begin position="2129"/>
        <end position="2196"/>
    </location>
</feature>
<keyword evidence="6 9" id="KW-1015">Disulfide bond</keyword>
<keyword evidence="4" id="KW-0677">Repeat</keyword>
<dbReference type="InterPro" id="IPR023415">
    <property type="entry name" value="LDLR_class-A_CS"/>
</dbReference>
<evidence type="ECO:0000256" key="3">
    <source>
        <dbReference type="ARBA" id="ARBA00022583"/>
    </source>
</evidence>
<gene>
    <name evidence="13" type="ORF">ASIM_LOCUS9776</name>
</gene>
<dbReference type="InterPro" id="IPR000742">
    <property type="entry name" value="EGF"/>
</dbReference>
<dbReference type="InterPro" id="IPR000033">
    <property type="entry name" value="LDLR_classB_rpt"/>
</dbReference>
<dbReference type="PROSITE" id="PS01209">
    <property type="entry name" value="LDLRA_1"/>
    <property type="match status" value="1"/>
</dbReference>
<feature type="region of interest" description="Disordered" evidence="11">
    <location>
        <begin position="1678"/>
        <end position="1697"/>
    </location>
</feature>
<dbReference type="GO" id="GO:0006897">
    <property type="term" value="P:endocytosis"/>
    <property type="evidence" value="ECO:0007669"/>
    <property type="project" value="UniProtKB-KW"/>
</dbReference>
<dbReference type="CDD" id="cd00112">
    <property type="entry name" value="LDLa"/>
    <property type="match status" value="1"/>
</dbReference>
<dbReference type="SUPFAM" id="SSF57196">
    <property type="entry name" value="EGF/Laminin"/>
    <property type="match status" value="2"/>
</dbReference>
<feature type="compositionally biased region" description="Basic residues" evidence="11">
    <location>
        <begin position="1837"/>
        <end position="1866"/>
    </location>
</feature>
<dbReference type="InterPro" id="IPR011042">
    <property type="entry name" value="6-blade_b-propeller_TolB-like"/>
</dbReference>
<feature type="compositionally biased region" description="Low complexity" evidence="11">
    <location>
        <begin position="2229"/>
        <end position="2241"/>
    </location>
</feature>
<dbReference type="SMART" id="SM00192">
    <property type="entry name" value="LDLa"/>
    <property type="match status" value="2"/>
</dbReference>
<dbReference type="InterPro" id="IPR002172">
    <property type="entry name" value="LDrepeatLR_classA_rpt"/>
</dbReference>